<evidence type="ECO:0000256" key="5">
    <source>
        <dbReference type="ARBA" id="ARBA00023242"/>
    </source>
</evidence>
<dbReference type="Gene3D" id="3.30.70.330">
    <property type="match status" value="1"/>
</dbReference>
<evidence type="ECO:0000256" key="7">
    <source>
        <dbReference type="SAM" id="MobiDB-lite"/>
    </source>
</evidence>
<dbReference type="PANTHER" id="PTHR48028">
    <property type="entry name" value="GLYCINE-RICH RNA-BINDING PROTEIN RZ1A"/>
    <property type="match status" value="1"/>
</dbReference>
<reference evidence="9" key="1">
    <citation type="submission" date="2015-04" db="UniProtKB">
        <authorList>
            <consortium name="EnsemblPlants"/>
        </authorList>
    </citation>
    <scope>IDENTIFICATION</scope>
</reference>
<feature type="domain" description="RRM" evidence="8">
    <location>
        <begin position="16"/>
        <end position="94"/>
    </location>
</feature>
<dbReference type="GO" id="GO:0003723">
    <property type="term" value="F:RNA binding"/>
    <property type="evidence" value="ECO:0007669"/>
    <property type="project" value="UniProtKB-UniRule"/>
</dbReference>
<dbReference type="GO" id="GO:0006397">
    <property type="term" value="P:mRNA processing"/>
    <property type="evidence" value="ECO:0007669"/>
    <property type="project" value="UniProtKB-KW"/>
</dbReference>
<dbReference type="AlphaFoldDB" id="A0A0E0KEI0"/>
<accession>A0A0E0KEI0</accession>
<sequence length="221" mass="26532">MSRVGRSGPPAFRDSYSLLVLNVSFRTTADDLLPLFDRCGEVLDIRIPRDRRTGDSRGFAFVRYKYEDEAQKAVDKLDGRTVDGRDIIVQFAKYGPNAERIHKGRIVEEISKPRGQSRSPSPKRRYRADYRDRGYRNDYRDRNYRDDYQDREYRRSRSIERYERERYQEREYRHRSRSISPDYDRRHRKNGYACGDALCCFVFVILDCIHVQTINHFINYD</sequence>
<evidence type="ECO:0000313" key="9">
    <source>
        <dbReference type="EnsemblPlants" id="OPUNC03G18710.1"/>
    </source>
</evidence>
<dbReference type="InterPro" id="IPR012677">
    <property type="entry name" value="Nucleotide-bd_a/b_plait_sf"/>
</dbReference>
<dbReference type="SMART" id="SM00360">
    <property type="entry name" value="RRM"/>
    <property type="match status" value="1"/>
</dbReference>
<feature type="region of interest" description="Disordered" evidence="7">
    <location>
        <begin position="105"/>
        <end position="132"/>
    </location>
</feature>
<evidence type="ECO:0000256" key="1">
    <source>
        <dbReference type="ARBA" id="ARBA00004123"/>
    </source>
</evidence>
<organism evidence="9">
    <name type="scientific">Oryza punctata</name>
    <name type="common">Red rice</name>
    <dbReference type="NCBI Taxonomy" id="4537"/>
    <lineage>
        <taxon>Eukaryota</taxon>
        <taxon>Viridiplantae</taxon>
        <taxon>Streptophyta</taxon>
        <taxon>Embryophyta</taxon>
        <taxon>Tracheophyta</taxon>
        <taxon>Spermatophyta</taxon>
        <taxon>Magnoliopsida</taxon>
        <taxon>Liliopsida</taxon>
        <taxon>Poales</taxon>
        <taxon>Poaceae</taxon>
        <taxon>BOP clade</taxon>
        <taxon>Oryzoideae</taxon>
        <taxon>Oryzeae</taxon>
        <taxon>Oryzinae</taxon>
        <taxon>Oryza</taxon>
    </lineage>
</organism>
<evidence type="ECO:0000259" key="8">
    <source>
        <dbReference type="PROSITE" id="PS50102"/>
    </source>
</evidence>
<dbReference type="PANTHER" id="PTHR48028:SF4">
    <property type="entry name" value="SC35-LIKE SPLICING FACTOR"/>
    <property type="match status" value="1"/>
</dbReference>
<dbReference type="InterPro" id="IPR051106">
    <property type="entry name" value="RNA-bind/splicing_reg"/>
</dbReference>
<evidence type="ECO:0000256" key="2">
    <source>
        <dbReference type="ARBA" id="ARBA00022664"/>
    </source>
</evidence>
<dbReference type="HOGENOM" id="CLU_012062_10_0_1"/>
<name>A0A0E0KEI0_ORYPU</name>
<proteinExistence type="predicted"/>
<comment type="subcellular location">
    <subcellularLocation>
        <location evidence="1">Nucleus</location>
    </subcellularLocation>
</comment>
<keyword evidence="5" id="KW-0539">Nucleus</keyword>
<dbReference type="OMA" id="HEDRQEN"/>
<evidence type="ECO:0000313" key="10">
    <source>
        <dbReference type="Proteomes" id="UP000026962"/>
    </source>
</evidence>
<evidence type="ECO:0000256" key="4">
    <source>
        <dbReference type="ARBA" id="ARBA00023187"/>
    </source>
</evidence>
<dbReference type="Gramene" id="OPUNC03G18710.1">
    <property type="protein sequence ID" value="OPUNC03G18710.1"/>
    <property type="gene ID" value="OPUNC03G18710"/>
</dbReference>
<evidence type="ECO:0000256" key="3">
    <source>
        <dbReference type="ARBA" id="ARBA00022884"/>
    </source>
</evidence>
<dbReference type="InterPro" id="IPR035979">
    <property type="entry name" value="RBD_domain_sf"/>
</dbReference>
<keyword evidence="4" id="KW-0508">mRNA splicing</keyword>
<dbReference type="InterPro" id="IPR000504">
    <property type="entry name" value="RRM_dom"/>
</dbReference>
<keyword evidence="3 6" id="KW-0694">RNA-binding</keyword>
<dbReference type="GO" id="GO:0008380">
    <property type="term" value="P:RNA splicing"/>
    <property type="evidence" value="ECO:0007669"/>
    <property type="project" value="UniProtKB-KW"/>
</dbReference>
<dbReference type="eggNOG" id="KOG4207">
    <property type="taxonomic scope" value="Eukaryota"/>
</dbReference>
<dbReference type="GO" id="GO:0005634">
    <property type="term" value="C:nucleus"/>
    <property type="evidence" value="ECO:0007669"/>
    <property type="project" value="UniProtKB-SubCell"/>
</dbReference>
<dbReference type="STRING" id="4537.A0A0E0KEI0"/>
<dbReference type="Proteomes" id="UP000026962">
    <property type="component" value="Chromosome 3"/>
</dbReference>
<dbReference type="PROSITE" id="PS50102">
    <property type="entry name" value="RRM"/>
    <property type="match status" value="1"/>
</dbReference>
<evidence type="ECO:0000256" key="6">
    <source>
        <dbReference type="PROSITE-ProRule" id="PRU00176"/>
    </source>
</evidence>
<dbReference type="EnsemblPlants" id="OPUNC03G18710.1">
    <property type="protein sequence ID" value="OPUNC03G18710.1"/>
    <property type="gene ID" value="OPUNC03G18710"/>
</dbReference>
<dbReference type="SUPFAM" id="SSF54928">
    <property type="entry name" value="RNA-binding domain, RBD"/>
    <property type="match status" value="1"/>
</dbReference>
<reference evidence="9" key="2">
    <citation type="submission" date="2018-05" db="EMBL/GenBank/DDBJ databases">
        <title>OpunRS2 (Oryza punctata Reference Sequence Version 2).</title>
        <authorList>
            <person name="Zhang J."/>
            <person name="Kudrna D."/>
            <person name="Lee S."/>
            <person name="Talag J."/>
            <person name="Welchert J."/>
            <person name="Wing R.A."/>
        </authorList>
    </citation>
    <scope>NUCLEOTIDE SEQUENCE [LARGE SCALE GENOMIC DNA]</scope>
</reference>
<keyword evidence="2" id="KW-0507">mRNA processing</keyword>
<dbReference type="FunFam" id="3.30.70.330:FF:000192">
    <property type="entry name" value="Serine/arginine-rich splicing factor SC35"/>
    <property type="match status" value="1"/>
</dbReference>
<protein>
    <recommendedName>
        <fullName evidence="8">RRM domain-containing protein</fullName>
    </recommendedName>
</protein>
<keyword evidence="10" id="KW-1185">Reference proteome</keyword>
<dbReference type="Pfam" id="PF00076">
    <property type="entry name" value="RRM_1"/>
    <property type="match status" value="1"/>
</dbReference>